<feature type="transmembrane region" description="Helical" evidence="1">
    <location>
        <begin position="56"/>
        <end position="75"/>
    </location>
</feature>
<reference evidence="2" key="2">
    <citation type="journal article" date="2021" name="Microbiome">
        <title>Successional dynamics and alternative stable states in a saline activated sludge microbial community over 9 years.</title>
        <authorList>
            <person name="Wang Y."/>
            <person name="Ye J."/>
            <person name="Ju F."/>
            <person name="Liu L."/>
            <person name="Boyd J.A."/>
            <person name="Deng Y."/>
            <person name="Parks D.H."/>
            <person name="Jiang X."/>
            <person name="Yin X."/>
            <person name="Woodcroft B.J."/>
            <person name="Tyson G.W."/>
            <person name="Hugenholtz P."/>
            <person name="Polz M.F."/>
            <person name="Zhang T."/>
        </authorList>
    </citation>
    <scope>NUCLEOTIDE SEQUENCE</scope>
    <source>
        <strain evidence="2">HKST-UBA03</strain>
    </source>
</reference>
<protein>
    <submittedName>
        <fullName evidence="2">Uncharacterized protein</fullName>
    </submittedName>
</protein>
<keyword evidence="1" id="KW-1133">Transmembrane helix</keyword>
<name>A0A955RSE3_UNCKA</name>
<keyword evidence="1" id="KW-0472">Membrane</keyword>
<evidence type="ECO:0000313" key="2">
    <source>
        <dbReference type="EMBL" id="MCA9392503.1"/>
    </source>
</evidence>
<evidence type="ECO:0000313" key="3">
    <source>
        <dbReference type="Proteomes" id="UP000751518"/>
    </source>
</evidence>
<dbReference type="EMBL" id="JAGQKZ010000064">
    <property type="protein sequence ID" value="MCA9392503.1"/>
    <property type="molecule type" value="Genomic_DNA"/>
</dbReference>
<sequence length="160" mass="18625">MQEIEIHQTVDFNSYIKSKFQLAQYSLFRLWILSVVIWYLYLIILGKYFYAITDAIISLVLAYLTLGLFLLIGHIKKYSLLKKRGFIENVLTINENTFSLRSRFAFGDITQTINTEKISKIKIIRDNIKIYSILNGKEQLMLVTGFNKENGEKLISGLKD</sequence>
<evidence type="ECO:0000256" key="1">
    <source>
        <dbReference type="SAM" id="Phobius"/>
    </source>
</evidence>
<organism evidence="2 3">
    <name type="scientific">candidate division WWE3 bacterium</name>
    <dbReference type="NCBI Taxonomy" id="2053526"/>
    <lineage>
        <taxon>Bacteria</taxon>
        <taxon>Katanobacteria</taxon>
    </lineage>
</organism>
<accession>A0A955RSE3</accession>
<feature type="non-terminal residue" evidence="2">
    <location>
        <position position="160"/>
    </location>
</feature>
<dbReference type="Proteomes" id="UP000751518">
    <property type="component" value="Unassembled WGS sequence"/>
</dbReference>
<keyword evidence="1" id="KW-0812">Transmembrane</keyword>
<proteinExistence type="predicted"/>
<dbReference type="AlphaFoldDB" id="A0A955RSE3"/>
<reference evidence="2" key="1">
    <citation type="submission" date="2020-04" db="EMBL/GenBank/DDBJ databases">
        <authorList>
            <person name="Zhang T."/>
        </authorList>
    </citation>
    <scope>NUCLEOTIDE SEQUENCE</scope>
    <source>
        <strain evidence="2">HKST-UBA03</strain>
    </source>
</reference>
<feature type="transmembrane region" description="Helical" evidence="1">
    <location>
        <begin position="27"/>
        <end position="50"/>
    </location>
</feature>
<gene>
    <name evidence="2" type="ORF">KC614_04905</name>
</gene>
<comment type="caution">
    <text evidence="2">The sequence shown here is derived from an EMBL/GenBank/DDBJ whole genome shotgun (WGS) entry which is preliminary data.</text>
</comment>